<feature type="non-terminal residue" evidence="2">
    <location>
        <position position="1"/>
    </location>
</feature>
<reference evidence="2 3" key="1">
    <citation type="submission" date="2018-08" db="EMBL/GenBank/DDBJ databases">
        <title>Genome Sequence of Clavibacter michiganensis Subspecies type strains, and the Atypical Peach-Colored Strains Isolated from Tomato.</title>
        <authorList>
            <person name="Osdaghi E."/>
            <person name="Portier P."/>
            <person name="Briand M."/>
            <person name="Jacques M.-A."/>
        </authorList>
    </citation>
    <scope>NUCLEOTIDE SEQUENCE [LARGE SCALE GENOMIC DNA]</scope>
    <source>
        <strain evidence="2 3">CFBP 6488</strain>
    </source>
</reference>
<organism evidence="2 3">
    <name type="scientific">Clavibacter michiganensis subsp. insidiosus</name>
    <dbReference type="NCBI Taxonomy" id="33014"/>
    <lineage>
        <taxon>Bacteria</taxon>
        <taxon>Bacillati</taxon>
        <taxon>Actinomycetota</taxon>
        <taxon>Actinomycetes</taxon>
        <taxon>Micrococcales</taxon>
        <taxon>Microbacteriaceae</taxon>
        <taxon>Clavibacter</taxon>
    </lineage>
</organism>
<evidence type="ECO:0000256" key="1">
    <source>
        <dbReference type="SAM" id="MobiDB-lite"/>
    </source>
</evidence>
<dbReference type="GO" id="GO:0032259">
    <property type="term" value="P:methylation"/>
    <property type="evidence" value="ECO:0007669"/>
    <property type="project" value="UniProtKB-KW"/>
</dbReference>
<dbReference type="Proteomes" id="UP000266634">
    <property type="component" value="Unassembled WGS sequence"/>
</dbReference>
<accession>A0A399NS37</accession>
<gene>
    <name evidence="2" type="ORF">DZF93_20540</name>
</gene>
<name>A0A399NS37_9MICO</name>
<dbReference type="AlphaFoldDB" id="A0A399NS37"/>
<feature type="non-terminal residue" evidence="2">
    <location>
        <position position="109"/>
    </location>
</feature>
<dbReference type="EMBL" id="QWEA01001724">
    <property type="protein sequence ID" value="RII96804.1"/>
    <property type="molecule type" value="Genomic_DNA"/>
</dbReference>
<comment type="caution">
    <text evidence="2">The sequence shown here is derived from an EMBL/GenBank/DDBJ whole genome shotgun (WGS) entry which is preliminary data.</text>
</comment>
<keyword evidence="2" id="KW-0808">Transferase</keyword>
<feature type="region of interest" description="Disordered" evidence="1">
    <location>
        <begin position="90"/>
        <end position="109"/>
    </location>
</feature>
<sequence length="109" mass="11582">AGWLDRAAARTGSGLDAWIVEREVQDAALYAETWIRDGGTRAGTPESEALMGAWLDDFAARGVDGVGFGYLTLRRPAVGAPTLRRIERLHSGLGHNPTGLGDHLQASLA</sequence>
<proteinExistence type="predicted"/>
<evidence type="ECO:0000313" key="3">
    <source>
        <dbReference type="Proteomes" id="UP000266634"/>
    </source>
</evidence>
<keyword evidence="2" id="KW-0489">Methyltransferase</keyword>
<evidence type="ECO:0000313" key="2">
    <source>
        <dbReference type="EMBL" id="RII96804.1"/>
    </source>
</evidence>
<protein>
    <submittedName>
        <fullName evidence="2">SAM-dependent methyltransferase</fullName>
    </submittedName>
</protein>
<dbReference type="GO" id="GO:0008168">
    <property type="term" value="F:methyltransferase activity"/>
    <property type="evidence" value="ECO:0007669"/>
    <property type="project" value="UniProtKB-KW"/>
</dbReference>